<dbReference type="RefSeq" id="WP_123668198.1">
    <property type="nucleotide sequence ID" value="NZ_RJKE01000001.1"/>
</dbReference>
<dbReference type="AlphaFoldDB" id="A0A3N1D6E8"/>
<dbReference type="InterPro" id="IPR015424">
    <property type="entry name" value="PyrdxlP-dep_Trfase"/>
</dbReference>
<evidence type="ECO:0000313" key="8">
    <source>
        <dbReference type="Proteomes" id="UP000272400"/>
    </source>
</evidence>
<dbReference type="SMART" id="SM00345">
    <property type="entry name" value="HTH_GNTR"/>
    <property type="match status" value="1"/>
</dbReference>
<keyword evidence="5" id="KW-0804">Transcription</keyword>
<dbReference type="SUPFAM" id="SSF46785">
    <property type="entry name" value="Winged helix' DNA-binding domain"/>
    <property type="match status" value="1"/>
</dbReference>
<dbReference type="Gene3D" id="1.10.10.10">
    <property type="entry name" value="Winged helix-like DNA-binding domain superfamily/Winged helix DNA-binding domain"/>
    <property type="match status" value="1"/>
</dbReference>
<evidence type="ECO:0000256" key="4">
    <source>
        <dbReference type="ARBA" id="ARBA00023125"/>
    </source>
</evidence>
<accession>A0A3N1D6E8</accession>
<comment type="caution">
    <text evidence="7">The sequence shown here is derived from an EMBL/GenBank/DDBJ whole genome shotgun (WGS) entry which is preliminary data.</text>
</comment>
<keyword evidence="4 7" id="KW-0238">DNA-binding</keyword>
<comment type="similarity">
    <text evidence="1">In the C-terminal section; belongs to the class-I pyridoxal-phosphate-dependent aminotransferase family.</text>
</comment>
<evidence type="ECO:0000313" key="7">
    <source>
        <dbReference type="EMBL" id="ROO89039.1"/>
    </source>
</evidence>
<name>A0A3N1D6E8_9ACTN</name>
<organism evidence="7 8">
    <name type="scientific">Actinocorallia herbida</name>
    <dbReference type="NCBI Taxonomy" id="58109"/>
    <lineage>
        <taxon>Bacteria</taxon>
        <taxon>Bacillati</taxon>
        <taxon>Actinomycetota</taxon>
        <taxon>Actinomycetes</taxon>
        <taxon>Streptosporangiales</taxon>
        <taxon>Thermomonosporaceae</taxon>
        <taxon>Actinocorallia</taxon>
    </lineage>
</organism>
<gene>
    <name evidence="7" type="ORF">EDD29_6726</name>
</gene>
<keyword evidence="2" id="KW-0663">Pyridoxal phosphate</keyword>
<dbReference type="CDD" id="cd00609">
    <property type="entry name" value="AAT_like"/>
    <property type="match status" value="1"/>
</dbReference>
<dbReference type="SUPFAM" id="SSF53383">
    <property type="entry name" value="PLP-dependent transferases"/>
    <property type="match status" value="1"/>
</dbReference>
<evidence type="ECO:0000256" key="2">
    <source>
        <dbReference type="ARBA" id="ARBA00022898"/>
    </source>
</evidence>
<evidence type="ECO:0000256" key="5">
    <source>
        <dbReference type="ARBA" id="ARBA00023163"/>
    </source>
</evidence>
<dbReference type="GO" id="GO:0003677">
    <property type="term" value="F:DNA binding"/>
    <property type="evidence" value="ECO:0007669"/>
    <property type="project" value="UniProtKB-KW"/>
</dbReference>
<dbReference type="PANTHER" id="PTHR46577">
    <property type="entry name" value="HTH-TYPE TRANSCRIPTIONAL REGULATORY PROTEIN GABR"/>
    <property type="match status" value="1"/>
</dbReference>
<feature type="domain" description="HTH gntR-type" evidence="6">
    <location>
        <begin position="24"/>
        <end position="92"/>
    </location>
</feature>
<dbReference type="InterPro" id="IPR036388">
    <property type="entry name" value="WH-like_DNA-bd_sf"/>
</dbReference>
<evidence type="ECO:0000259" key="6">
    <source>
        <dbReference type="PROSITE" id="PS50949"/>
    </source>
</evidence>
<dbReference type="InterPro" id="IPR000524">
    <property type="entry name" value="Tscrpt_reg_HTH_GntR"/>
</dbReference>
<dbReference type="OrthoDB" id="199743at2"/>
<dbReference type="Proteomes" id="UP000272400">
    <property type="component" value="Unassembled WGS sequence"/>
</dbReference>
<proteinExistence type="inferred from homology"/>
<dbReference type="EMBL" id="RJKE01000001">
    <property type="protein sequence ID" value="ROO89039.1"/>
    <property type="molecule type" value="Genomic_DNA"/>
</dbReference>
<reference evidence="7 8" key="1">
    <citation type="submission" date="2018-11" db="EMBL/GenBank/DDBJ databases">
        <title>Sequencing the genomes of 1000 actinobacteria strains.</title>
        <authorList>
            <person name="Klenk H.-P."/>
        </authorList>
    </citation>
    <scope>NUCLEOTIDE SEQUENCE [LARGE SCALE GENOMIC DNA]</scope>
    <source>
        <strain evidence="7 8">DSM 44254</strain>
    </source>
</reference>
<dbReference type="InterPro" id="IPR015421">
    <property type="entry name" value="PyrdxlP-dep_Trfase_major"/>
</dbReference>
<protein>
    <submittedName>
        <fullName evidence="7">DNA-binding transcriptional MocR family regulator</fullName>
    </submittedName>
</protein>
<evidence type="ECO:0000256" key="1">
    <source>
        <dbReference type="ARBA" id="ARBA00005384"/>
    </source>
</evidence>
<dbReference type="PANTHER" id="PTHR46577:SF1">
    <property type="entry name" value="HTH-TYPE TRANSCRIPTIONAL REGULATORY PROTEIN GABR"/>
    <property type="match status" value="1"/>
</dbReference>
<dbReference type="GO" id="GO:0030170">
    <property type="term" value="F:pyridoxal phosphate binding"/>
    <property type="evidence" value="ECO:0007669"/>
    <property type="project" value="InterPro"/>
</dbReference>
<dbReference type="InterPro" id="IPR051446">
    <property type="entry name" value="HTH_trans_reg/aminotransferase"/>
</dbReference>
<evidence type="ECO:0000256" key="3">
    <source>
        <dbReference type="ARBA" id="ARBA00023015"/>
    </source>
</evidence>
<dbReference type="Pfam" id="PF00392">
    <property type="entry name" value="GntR"/>
    <property type="match status" value="1"/>
</dbReference>
<dbReference type="GO" id="GO:0003700">
    <property type="term" value="F:DNA-binding transcription factor activity"/>
    <property type="evidence" value="ECO:0007669"/>
    <property type="project" value="InterPro"/>
</dbReference>
<dbReference type="InterPro" id="IPR004839">
    <property type="entry name" value="Aminotransferase_I/II_large"/>
</dbReference>
<sequence length="471" mass="49502">MVDVRQVSALEVARLLGSWRDGEGSAAGLLADAVERALHDGRLALGVRMPAERRLAEVLGLARGTVASAYRALRAAELITTRTGSGSVTALPPGLRGGLAPWPAGLSLTGGREAALDLTAAEPAAPFDALHAAVLGAADGLPSALAPDGPAAHLRAAIAAAYTDQGLPTREGHVLLTGGADAALALLIAAFVRRGARVVTDSPTYPGALALFRSAGARPVAQPLTGDGWDVAALGRTVAAAGPALTYLVPDFHNPTGLLMDDERRGALRRLLSAQDTLVVVDETLRDLDLRAAAPPPARIAAPGDRRTVTIGSLSKSLWPGLRVGWIRAHPAVIARSAALPVAHSLAPSPLDQLVALRLLDVRAEILDERRRRLRTQRDHLAARLRDLPWCRFALPQGGLSLWLELLDTDADRLTSRAAALGLALTPGHRFSPEGAHHRHLRLPFTLPPDLLDAAVDKLTRAHDTPHPDPS</sequence>
<dbReference type="Gene3D" id="3.40.640.10">
    <property type="entry name" value="Type I PLP-dependent aspartate aminotransferase-like (Major domain)"/>
    <property type="match status" value="1"/>
</dbReference>
<keyword evidence="3" id="KW-0805">Transcription regulation</keyword>
<dbReference type="PROSITE" id="PS50949">
    <property type="entry name" value="HTH_GNTR"/>
    <property type="match status" value="1"/>
</dbReference>
<dbReference type="InterPro" id="IPR036390">
    <property type="entry name" value="WH_DNA-bd_sf"/>
</dbReference>
<dbReference type="Pfam" id="PF00155">
    <property type="entry name" value="Aminotran_1_2"/>
    <property type="match status" value="1"/>
</dbReference>
<keyword evidence="8" id="KW-1185">Reference proteome</keyword>